<evidence type="ECO:0000259" key="8">
    <source>
        <dbReference type="Pfam" id="PF12537"/>
    </source>
</evidence>
<dbReference type="InterPro" id="IPR015672">
    <property type="entry name" value="GPHR/GTG"/>
</dbReference>
<gene>
    <name evidence="9" type="ORF">BCR43DRAFT_486378</name>
</gene>
<proteinExistence type="predicted"/>
<dbReference type="EMBL" id="MCGN01000002">
    <property type="protein sequence ID" value="ORZ01096.1"/>
    <property type="molecule type" value="Genomic_DNA"/>
</dbReference>
<evidence type="ECO:0000256" key="5">
    <source>
        <dbReference type="SAM" id="Coils"/>
    </source>
</evidence>
<feature type="transmembrane region" description="Helical" evidence="6">
    <location>
        <begin position="84"/>
        <end position="104"/>
    </location>
</feature>
<keyword evidence="5" id="KW-0175">Coiled coil</keyword>
<evidence type="ECO:0000256" key="4">
    <source>
        <dbReference type="ARBA" id="ARBA00023136"/>
    </source>
</evidence>
<evidence type="ECO:0000256" key="1">
    <source>
        <dbReference type="ARBA" id="ARBA00004141"/>
    </source>
</evidence>
<comment type="subcellular location">
    <subcellularLocation>
        <location evidence="1">Membrane</location>
        <topology evidence="1">Multi-pass membrane protein</topology>
    </subcellularLocation>
</comment>
<feature type="coiled-coil region" evidence="5">
    <location>
        <begin position="253"/>
        <end position="280"/>
    </location>
</feature>
<evidence type="ECO:0000256" key="6">
    <source>
        <dbReference type="SAM" id="Phobius"/>
    </source>
</evidence>
<name>A0A1X2HQC4_SYNRA</name>
<keyword evidence="4 6" id="KW-0472">Membrane</keyword>
<feature type="transmembrane region" description="Helical" evidence="6">
    <location>
        <begin position="353"/>
        <end position="370"/>
    </location>
</feature>
<dbReference type="InParanoid" id="A0A1X2HQC4"/>
<keyword evidence="2 6" id="KW-0812">Transmembrane</keyword>
<evidence type="ECO:0000313" key="10">
    <source>
        <dbReference type="Proteomes" id="UP000242180"/>
    </source>
</evidence>
<keyword evidence="10" id="KW-1185">Reference proteome</keyword>
<evidence type="ECO:0000313" key="9">
    <source>
        <dbReference type="EMBL" id="ORZ01096.1"/>
    </source>
</evidence>
<dbReference type="Pfam" id="PF12430">
    <property type="entry name" value="ABA_GPCR"/>
    <property type="match status" value="1"/>
</dbReference>
<comment type="caution">
    <text evidence="9">The sequence shown here is derived from an EMBL/GenBank/DDBJ whole genome shotgun (WGS) entry which is preliminary data.</text>
</comment>
<feature type="transmembrane region" description="Helical" evidence="6">
    <location>
        <begin position="301"/>
        <end position="319"/>
    </location>
</feature>
<evidence type="ECO:0000259" key="7">
    <source>
        <dbReference type="Pfam" id="PF12430"/>
    </source>
</evidence>
<feature type="transmembrane region" description="Helical" evidence="6">
    <location>
        <begin position="434"/>
        <end position="456"/>
    </location>
</feature>
<dbReference type="AlphaFoldDB" id="A0A1X2HQC4"/>
<dbReference type="PANTHER" id="PTHR15948:SF0">
    <property type="entry name" value="GOLGI PH REGULATOR A-RELATED"/>
    <property type="match status" value="1"/>
</dbReference>
<keyword evidence="9" id="KW-0675">Receptor</keyword>
<dbReference type="GO" id="GO:0016020">
    <property type="term" value="C:membrane"/>
    <property type="evidence" value="ECO:0007669"/>
    <property type="project" value="UniProtKB-SubCell"/>
</dbReference>
<sequence>MGFADASLLFISQLVLYNLGAGTITKLLFKDKDSQTQSDPSLLWPRILFAITLSSSCTLFLLVFSEIMGLFSPSVRWQYWQSNLHMLLFLVVILLPFYQVYTFLHHMRGWNRKTSIYAACVAWAAYMYCFTRVAYHTSSIHQQDLSWTELAIFRIGTLGVTFISILSGFGVVNTPYTTLGIFRKPVTQTEYAMAQNAYEQTCTMIEDKRALLARMKEDARLANSDATTESTSSGLLGQFISAAAQGMRRKPQYEQLETEIRQLESLVDMMKMDVDELARERARHVYDHTWIGFGWNLIRHIFTLYCIYKLVVTCFNVLFRRVGSGDPITNMISLVIKHFDRTDIDTAFWSQQLSFWFVGIIIIGSVRGLLQILTKVLRSFSQKVSVSRGNVLLFVAQMMAMYFLSSVLMMQSSLPPDYRHLISSSLGNVEFDFFRRWSDIILVISSLVTLAILYVLHQTRDAKSMATDFAAMQLIAAEGGNHTSNF</sequence>
<dbReference type="STRING" id="13706.A0A1X2HQC4"/>
<dbReference type="Pfam" id="PF12537">
    <property type="entry name" value="GPHR_N"/>
    <property type="match status" value="1"/>
</dbReference>
<keyword evidence="3 6" id="KW-1133">Transmembrane helix</keyword>
<dbReference type="InterPro" id="IPR022535">
    <property type="entry name" value="Golgi_pH-regulator_cons_dom"/>
</dbReference>
<feature type="transmembrane region" description="Helical" evidence="6">
    <location>
        <begin position="155"/>
        <end position="176"/>
    </location>
</feature>
<feature type="transmembrane region" description="Helical" evidence="6">
    <location>
        <begin position="116"/>
        <end position="135"/>
    </location>
</feature>
<dbReference type="PANTHER" id="PTHR15948">
    <property type="entry name" value="G-PROTEIN COUPLED RECEPTOR 89-RELATED"/>
    <property type="match status" value="1"/>
</dbReference>
<feature type="transmembrane region" description="Helical" evidence="6">
    <location>
        <begin position="391"/>
        <end position="414"/>
    </location>
</feature>
<organism evidence="9 10">
    <name type="scientific">Syncephalastrum racemosum</name>
    <name type="common">Filamentous fungus</name>
    <dbReference type="NCBI Taxonomy" id="13706"/>
    <lineage>
        <taxon>Eukaryota</taxon>
        <taxon>Fungi</taxon>
        <taxon>Fungi incertae sedis</taxon>
        <taxon>Mucoromycota</taxon>
        <taxon>Mucoromycotina</taxon>
        <taxon>Mucoromycetes</taxon>
        <taxon>Mucorales</taxon>
        <taxon>Syncephalastraceae</taxon>
        <taxon>Syncephalastrum</taxon>
    </lineage>
</organism>
<protein>
    <submittedName>
        <fullName evidence="9">Abscisic acid G-protein coupled receptor-domain-containing protein</fullName>
    </submittedName>
</protein>
<reference evidence="9 10" key="1">
    <citation type="submission" date="2016-07" db="EMBL/GenBank/DDBJ databases">
        <title>Pervasive Adenine N6-methylation of Active Genes in Fungi.</title>
        <authorList>
            <consortium name="DOE Joint Genome Institute"/>
            <person name="Mondo S.J."/>
            <person name="Dannebaum R.O."/>
            <person name="Kuo R.C."/>
            <person name="Labutti K."/>
            <person name="Haridas S."/>
            <person name="Kuo A."/>
            <person name="Salamov A."/>
            <person name="Ahrendt S.R."/>
            <person name="Lipzen A."/>
            <person name="Sullivan W."/>
            <person name="Andreopoulos W.B."/>
            <person name="Clum A."/>
            <person name="Lindquist E."/>
            <person name="Daum C."/>
            <person name="Ramamoorthy G.K."/>
            <person name="Gryganskyi A."/>
            <person name="Culley D."/>
            <person name="Magnuson J.K."/>
            <person name="James T.Y."/>
            <person name="O'Malley M.A."/>
            <person name="Stajich J.E."/>
            <person name="Spatafora J.W."/>
            <person name="Visel A."/>
            <person name="Grigoriev I.V."/>
        </authorList>
    </citation>
    <scope>NUCLEOTIDE SEQUENCE [LARGE SCALE GENOMIC DNA]</scope>
    <source>
        <strain evidence="9 10">NRRL 2496</strain>
    </source>
</reference>
<feature type="domain" description="Golgi pH regulator conserved" evidence="8">
    <location>
        <begin position="151"/>
        <end position="210"/>
    </location>
</feature>
<dbReference type="OMA" id="FSVYCVY"/>
<dbReference type="OrthoDB" id="264392at2759"/>
<accession>A0A1X2HQC4</accession>
<feature type="domain" description="Abscisic acid G-protein coupled receptor-like" evidence="7">
    <location>
        <begin position="287"/>
        <end position="457"/>
    </location>
</feature>
<evidence type="ECO:0000256" key="3">
    <source>
        <dbReference type="ARBA" id="ARBA00022989"/>
    </source>
</evidence>
<dbReference type="CDD" id="cd14686">
    <property type="entry name" value="bZIP"/>
    <property type="match status" value="1"/>
</dbReference>
<dbReference type="InterPro" id="IPR025969">
    <property type="entry name" value="ABA_GPCR_dom"/>
</dbReference>
<evidence type="ECO:0000256" key="2">
    <source>
        <dbReference type="ARBA" id="ARBA00022692"/>
    </source>
</evidence>
<feature type="transmembrane region" description="Helical" evidence="6">
    <location>
        <begin position="41"/>
        <end position="64"/>
    </location>
</feature>
<feature type="transmembrane region" description="Helical" evidence="6">
    <location>
        <begin position="6"/>
        <end position="29"/>
    </location>
</feature>
<dbReference type="Proteomes" id="UP000242180">
    <property type="component" value="Unassembled WGS sequence"/>
</dbReference>